<feature type="region of interest" description="Disordered" evidence="1">
    <location>
        <begin position="516"/>
        <end position="538"/>
    </location>
</feature>
<feature type="compositionally biased region" description="Low complexity" evidence="1">
    <location>
        <begin position="291"/>
        <end position="302"/>
    </location>
</feature>
<keyword evidence="3" id="KW-1185">Reference proteome</keyword>
<feature type="compositionally biased region" description="Low complexity" evidence="1">
    <location>
        <begin position="413"/>
        <end position="434"/>
    </location>
</feature>
<feature type="compositionally biased region" description="Low complexity" evidence="1">
    <location>
        <begin position="272"/>
        <end position="284"/>
    </location>
</feature>
<feature type="region of interest" description="Disordered" evidence="1">
    <location>
        <begin position="382"/>
        <end position="501"/>
    </location>
</feature>
<sequence>MCSCRCFPDGAKVLDANMTTTELQPPGYRGQQQQPDEQQQILAVSSTNSANNKHYHRQQQLAYNNGVNDNYEDRPFNVQRELGFREFQCTHQRTRRDITTADSSGARHIEPQANSRQVSLLAGQRLLSQQRLRPRGAAAAAASSTAATAAATGSSGARTDPGVADRWSSASIYEKLVRTDDELSERKATATESHDQEAEFELHATGPALRRYRFDGRRPVQHGRLHDGAALAAGELCPIRGISQLRRDSEAVQRPTIGGWEESPSSREGRDSVVTTSSGSASSSETLKWHGSMSDVSVSSGMPASTISRSSNMTHPSERWTSAGSMTDLSSINGSSTSASKSGDDHHQHSAHQHRNHLIPPQWLNPTSWNQAVSKSYHSVADPRLMGDDDASVQDWDQPPTVHSSLSDIRQDAQGGQPSSPQTPTSPSTSSAASKQLIAHSSRVQTPQRHHSESVLLLGPRKEIREKLYPVSTTKLDEKENIPRSPPASSSPPQSAIPTVAERVSELEKQQMRYTYLDPEKRPSGLRSHSQSHTEEGSAVVLRATPAAPATGLVALGTAAIESGKVVVIVAAAAAQSTTPHQPPPRPRPRPLSARRASSACIGLRRRQEGKKQPVEDRQLIINTQNLIAMVLRPLRG</sequence>
<gene>
    <name evidence="2" type="ORF">TBRA_LOCUS9336</name>
</gene>
<dbReference type="Proteomes" id="UP000479190">
    <property type="component" value="Unassembled WGS sequence"/>
</dbReference>
<organism evidence="2 3">
    <name type="scientific">Trichogramma brassicae</name>
    <dbReference type="NCBI Taxonomy" id="86971"/>
    <lineage>
        <taxon>Eukaryota</taxon>
        <taxon>Metazoa</taxon>
        <taxon>Ecdysozoa</taxon>
        <taxon>Arthropoda</taxon>
        <taxon>Hexapoda</taxon>
        <taxon>Insecta</taxon>
        <taxon>Pterygota</taxon>
        <taxon>Neoptera</taxon>
        <taxon>Endopterygota</taxon>
        <taxon>Hymenoptera</taxon>
        <taxon>Apocrita</taxon>
        <taxon>Proctotrupomorpha</taxon>
        <taxon>Chalcidoidea</taxon>
        <taxon>Trichogrammatidae</taxon>
        <taxon>Trichogramma</taxon>
    </lineage>
</organism>
<evidence type="ECO:0000313" key="2">
    <source>
        <dbReference type="EMBL" id="CAB0037509.1"/>
    </source>
</evidence>
<feature type="compositionally biased region" description="Low complexity" evidence="1">
    <location>
        <begin position="591"/>
        <end position="600"/>
    </location>
</feature>
<evidence type="ECO:0000256" key="1">
    <source>
        <dbReference type="SAM" id="MobiDB-lite"/>
    </source>
</evidence>
<feature type="region of interest" description="Disordered" evidence="1">
    <location>
        <begin position="575"/>
        <end position="600"/>
    </location>
</feature>
<feature type="region of interest" description="Disordered" evidence="1">
    <location>
        <begin position="247"/>
        <end position="365"/>
    </location>
</feature>
<protein>
    <submittedName>
        <fullName evidence="2">Uncharacterized protein</fullName>
    </submittedName>
</protein>
<name>A0A6H5IK26_9HYME</name>
<dbReference type="EMBL" id="CADCXV010000858">
    <property type="protein sequence ID" value="CAB0037509.1"/>
    <property type="molecule type" value="Genomic_DNA"/>
</dbReference>
<dbReference type="AlphaFoldDB" id="A0A6H5IK26"/>
<feature type="compositionally biased region" description="Basic and acidic residues" evidence="1">
    <location>
        <begin position="95"/>
        <end position="110"/>
    </location>
</feature>
<feature type="compositionally biased region" description="Low complexity" evidence="1">
    <location>
        <begin position="145"/>
        <end position="157"/>
    </location>
</feature>
<dbReference type="OrthoDB" id="10063560at2759"/>
<feature type="compositionally biased region" description="Polar residues" evidence="1">
    <location>
        <begin position="303"/>
        <end position="341"/>
    </location>
</feature>
<feature type="region of interest" description="Disordered" evidence="1">
    <location>
        <begin position="145"/>
        <end position="164"/>
    </location>
</feature>
<accession>A0A6H5IK26</accession>
<proteinExistence type="predicted"/>
<reference evidence="2 3" key="1">
    <citation type="submission" date="2020-02" db="EMBL/GenBank/DDBJ databases">
        <authorList>
            <person name="Ferguson B K."/>
        </authorList>
    </citation>
    <scope>NUCLEOTIDE SEQUENCE [LARGE SCALE GENOMIC DNA]</scope>
</reference>
<feature type="region of interest" description="Disordered" evidence="1">
    <location>
        <begin position="95"/>
        <end position="115"/>
    </location>
</feature>
<evidence type="ECO:0000313" key="3">
    <source>
        <dbReference type="Proteomes" id="UP000479190"/>
    </source>
</evidence>